<dbReference type="PATRIC" id="fig|1302649.3.peg.392"/>
<protein>
    <submittedName>
        <fullName evidence="2">Uncharacterized protein</fullName>
    </submittedName>
</protein>
<sequence>MEKLYIKQKVFSLGEKFTVTDEQERPRYYVEGSFFKLPKQFSIVDDKQHEIARITKKTMTLLPKVFS</sequence>
<dbReference type="AlphaFoldDB" id="A0A091C6I5"/>
<dbReference type="Gene3D" id="2.40.160.200">
    <property type="entry name" value="LURP1-related"/>
    <property type="match status" value="1"/>
</dbReference>
<organism evidence="2 3">
    <name type="scientific">Tetragenococcus muriaticus PMC-11-5</name>
    <dbReference type="NCBI Taxonomy" id="1302649"/>
    <lineage>
        <taxon>Bacteria</taxon>
        <taxon>Bacillati</taxon>
        <taxon>Bacillota</taxon>
        <taxon>Bacilli</taxon>
        <taxon>Lactobacillales</taxon>
        <taxon>Enterococcaceae</taxon>
        <taxon>Tetragenococcus</taxon>
    </lineage>
</organism>
<proteinExistence type="inferred from homology"/>
<gene>
    <name evidence="2" type="ORF">TMUPMC115_0392</name>
</gene>
<dbReference type="InterPro" id="IPR038595">
    <property type="entry name" value="LOR_sf"/>
</dbReference>
<dbReference type="InterPro" id="IPR025659">
    <property type="entry name" value="Tubby-like_C"/>
</dbReference>
<comment type="caution">
    <text evidence="2">The sequence shown here is derived from an EMBL/GenBank/DDBJ whole genome shotgun (WGS) entry which is preliminary data.</text>
</comment>
<name>A0A091C6I5_9ENTE</name>
<evidence type="ECO:0000313" key="2">
    <source>
        <dbReference type="EMBL" id="KFN93426.1"/>
    </source>
</evidence>
<dbReference type="EMBL" id="JPVU01000037">
    <property type="protein sequence ID" value="KFN93426.1"/>
    <property type="molecule type" value="Genomic_DNA"/>
</dbReference>
<dbReference type="Pfam" id="PF04525">
    <property type="entry name" value="LOR"/>
    <property type="match status" value="1"/>
</dbReference>
<evidence type="ECO:0000256" key="1">
    <source>
        <dbReference type="ARBA" id="ARBA00005437"/>
    </source>
</evidence>
<dbReference type="Proteomes" id="UP000029380">
    <property type="component" value="Unassembled WGS sequence"/>
</dbReference>
<accession>A0A091C6I5</accession>
<comment type="similarity">
    <text evidence="1">Belongs to the LOR family.</text>
</comment>
<dbReference type="SUPFAM" id="SSF54518">
    <property type="entry name" value="Tubby C-terminal domain-like"/>
    <property type="match status" value="1"/>
</dbReference>
<evidence type="ECO:0000313" key="3">
    <source>
        <dbReference type="Proteomes" id="UP000029380"/>
    </source>
</evidence>
<dbReference type="InterPro" id="IPR007612">
    <property type="entry name" value="LOR"/>
</dbReference>
<reference evidence="2 3" key="1">
    <citation type="submission" date="2014-08" db="EMBL/GenBank/DDBJ databases">
        <title>Genome sequence of Tetragenococcus muriaticus.</title>
        <authorList>
            <person name="Chuea-nongthon C."/>
            <person name="Rodtong S."/>
            <person name="Yongsawatdigul J."/>
            <person name="Steele J.L."/>
            <person name="Liu X.-y."/>
            <person name="Speers J."/>
            <person name="Glasner J.D."/>
            <person name="Neeno-Eckwall E.C."/>
        </authorList>
    </citation>
    <scope>NUCLEOTIDE SEQUENCE [LARGE SCALE GENOMIC DNA]</scope>
    <source>
        <strain evidence="2 3">PMC-11-5</strain>
    </source>
</reference>